<evidence type="ECO:0000313" key="8">
    <source>
        <dbReference type="EMBL" id="TQM37815.1"/>
    </source>
</evidence>
<comment type="cofactor">
    <cofactor evidence="1 6">
        <name>FAD</name>
        <dbReference type="ChEBI" id="CHEBI:57692"/>
    </cofactor>
</comment>
<evidence type="ECO:0000256" key="5">
    <source>
        <dbReference type="ARBA" id="ARBA00023002"/>
    </source>
</evidence>
<dbReference type="SUPFAM" id="SSF54373">
    <property type="entry name" value="FAD-linked reductases, C-terminal domain"/>
    <property type="match status" value="1"/>
</dbReference>
<dbReference type="GO" id="GO:0050660">
    <property type="term" value="F:flavin adenine dinucleotide binding"/>
    <property type="evidence" value="ECO:0007669"/>
    <property type="project" value="InterPro"/>
</dbReference>
<protein>
    <submittedName>
        <fullName evidence="8">Choline dehydrogenase</fullName>
    </submittedName>
</protein>
<dbReference type="SUPFAM" id="SSF51905">
    <property type="entry name" value="FAD/NAD(P)-binding domain"/>
    <property type="match status" value="1"/>
</dbReference>
<dbReference type="GO" id="GO:0016020">
    <property type="term" value="C:membrane"/>
    <property type="evidence" value="ECO:0007669"/>
    <property type="project" value="TreeGrafter"/>
</dbReference>
<dbReference type="Pfam" id="PF00732">
    <property type="entry name" value="GMC_oxred_N"/>
    <property type="match status" value="1"/>
</dbReference>
<name>A0A543FVE7_9PSEU</name>
<dbReference type="InterPro" id="IPR036188">
    <property type="entry name" value="FAD/NAD-bd_sf"/>
</dbReference>
<dbReference type="InterPro" id="IPR000172">
    <property type="entry name" value="GMC_OxRdtase_N"/>
</dbReference>
<accession>A0A543FVE7</accession>
<evidence type="ECO:0000256" key="2">
    <source>
        <dbReference type="ARBA" id="ARBA00010790"/>
    </source>
</evidence>
<evidence type="ECO:0000259" key="7">
    <source>
        <dbReference type="PROSITE" id="PS00624"/>
    </source>
</evidence>
<dbReference type="PIRSF" id="PIRSF000137">
    <property type="entry name" value="Alcohol_oxidase"/>
    <property type="match status" value="1"/>
</dbReference>
<dbReference type="PANTHER" id="PTHR11552">
    <property type="entry name" value="GLUCOSE-METHANOL-CHOLINE GMC OXIDOREDUCTASE"/>
    <property type="match status" value="1"/>
</dbReference>
<dbReference type="Gene3D" id="3.30.410.40">
    <property type="match status" value="1"/>
</dbReference>
<feature type="domain" description="Glucose-methanol-choline oxidoreductase N-terminal" evidence="7">
    <location>
        <begin position="238"/>
        <end position="252"/>
    </location>
</feature>
<evidence type="ECO:0000256" key="1">
    <source>
        <dbReference type="ARBA" id="ARBA00001974"/>
    </source>
</evidence>
<dbReference type="Gene3D" id="3.50.50.60">
    <property type="entry name" value="FAD/NAD(P)-binding domain"/>
    <property type="match status" value="1"/>
</dbReference>
<dbReference type="PROSITE" id="PS00624">
    <property type="entry name" value="GMC_OXRED_2"/>
    <property type="match status" value="1"/>
</dbReference>
<dbReference type="Pfam" id="PF00890">
    <property type="entry name" value="FAD_binding_2"/>
    <property type="match status" value="1"/>
</dbReference>
<keyword evidence="4 6" id="KW-0274">FAD</keyword>
<dbReference type="GO" id="GO:0019285">
    <property type="term" value="P:glycine betaine biosynthetic process from choline"/>
    <property type="evidence" value="ECO:0007669"/>
    <property type="project" value="TreeGrafter"/>
</dbReference>
<feature type="binding site" evidence="6">
    <location>
        <position position="393"/>
    </location>
    <ligand>
        <name>substrate</name>
    </ligand>
</feature>
<comment type="similarity">
    <text evidence="2">Belongs to the GMC oxidoreductase family.</text>
</comment>
<dbReference type="EMBL" id="VFPH01000002">
    <property type="protein sequence ID" value="TQM37815.1"/>
    <property type="molecule type" value="Genomic_DNA"/>
</dbReference>
<evidence type="ECO:0000256" key="4">
    <source>
        <dbReference type="ARBA" id="ARBA00022827"/>
    </source>
</evidence>
<keyword evidence="3" id="KW-0285">Flavoprotein</keyword>
<feature type="binding site" evidence="6">
    <location>
        <position position="207"/>
    </location>
    <ligand>
        <name>FAD</name>
        <dbReference type="ChEBI" id="CHEBI:57692"/>
    </ligand>
</feature>
<comment type="caution">
    <text evidence="8">The sequence shown here is derived from an EMBL/GenBank/DDBJ whole genome shotgun (WGS) entry which is preliminary data.</text>
</comment>
<dbReference type="PANTHER" id="PTHR11552:SF147">
    <property type="entry name" value="CHOLINE DEHYDROGENASE, MITOCHONDRIAL"/>
    <property type="match status" value="1"/>
</dbReference>
<dbReference type="InterPro" id="IPR012132">
    <property type="entry name" value="GMC_OxRdtase"/>
</dbReference>
<gene>
    <name evidence="8" type="ORF">FB388_5034</name>
</gene>
<dbReference type="InterPro" id="IPR007867">
    <property type="entry name" value="GMC_OxRtase_C"/>
</dbReference>
<organism evidence="8 9">
    <name type="scientific">Pseudonocardia cypriaca</name>
    <dbReference type="NCBI Taxonomy" id="882449"/>
    <lineage>
        <taxon>Bacteria</taxon>
        <taxon>Bacillati</taxon>
        <taxon>Actinomycetota</taxon>
        <taxon>Actinomycetes</taxon>
        <taxon>Pseudonocardiales</taxon>
        <taxon>Pseudonocardiaceae</taxon>
        <taxon>Pseudonocardia</taxon>
    </lineage>
</organism>
<sequence>MTMTTDVVVIGAGSAGGVVAARLSENPERRVVLVEAGPDFGSETADQPAEILDAADPTGTGFDWGYTSTAGDPLLAGRIVGGSSATNNVMALRGDPAVYESWGWSFSEVLPAFVRLERDLDFPAAPWHGDRGPITVRRPSGTDQERFLQACEELGCERIADHNAPGAVGAGPLPLNEVDGVRQSTALTYLRGARRRPNLTVRADRPVERVLVENGRATGVQVRGGDRIHAGEVVLCAGAFGSPAILLRSGIGPAHELAALGVPVRHDLPGVGRNLQDHPLLRLPYDAGSLPPANPPRQTLLTTRDGIQVLPSGPTIDEPQILTLLVALMTPRSRGVLRLASADPAVPPRIDPGHLRDPDDVARLTAGARLAHRLARHLGVQGPEPVVEDAGSYQHPVGTCRMGPADEPHAVVDGSGRVHGVEGLSVIDASIMPSIPSANTNLPTLMLAERLA</sequence>
<dbReference type="AlphaFoldDB" id="A0A543FVE7"/>
<dbReference type="Proteomes" id="UP000319818">
    <property type="component" value="Unassembled WGS sequence"/>
</dbReference>
<evidence type="ECO:0000256" key="6">
    <source>
        <dbReference type="PIRSR" id="PIRSR000137-2"/>
    </source>
</evidence>
<reference evidence="8 9" key="1">
    <citation type="submission" date="2019-06" db="EMBL/GenBank/DDBJ databases">
        <title>Sequencing the genomes of 1000 actinobacteria strains.</title>
        <authorList>
            <person name="Klenk H.-P."/>
        </authorList>
    </citation>
    <scope>NUCLEOTIDE SEQUENCE [LARGE SCALE GENOMIC DNA]</scope>
    <source>
        <strain evidence="8 9">DSM 45511</strain>
    </source>
</reference>
<evidence type="ECO:0000313" key="9">
    <source>
        <dbReference type="Proteomes" id="UP000319818"/>
    </source>
</evidence>
<evidence type="ECO:0000256" key="3">
    <source>
        <dbReference type="ARBA" id="ARBA00022630"/>
    </source>
</evidence>
<keyword evidence="5" id="KW-0560">Oxidoreductase</keyword>
<dbReference type="Pfam" id="PF05199">
    <property type="entry name" value="GMC_oxred_C"/>
    <property type="match status" value="1"/>
</dbReference>
<dbReference type="GO" id="GO:0008812">
    <property type="term" value="F:choline dehydrogenase activity"/>
    <property type="evidence" value="ECO:0007669"/>
    <property type="project" value="TreeGrafter"/>
</dbReference>
<proteinExistence type="inferred from homology"/>
<dbReference type="InterPro" id="IPR003953">
    <property type="entry name" value="FAD-dep_OxRdtase_2_FAD-bd"/>
</dbReference>
<dbReference type="OrthoDB" id="3659813at2"/>
<keyword evidence="9" id="KW-1185">Reference proteome</keyword>